<dbReference type="Proteomes" id="UP000199664">
    <property type="component" value="Unassembled WGS sequence"/>
</dbReference>
<dbReference type="AlphaFoldDB" id="A0A1H7TCI9"/>
<evidence type="ECO:0000313" key="2">
    <source>
        <dbReference type="Proteomes" id="UP000199664"/>
    </source>
</evidence>
<gene>
    <name evidence="1" type="ORF">SAMN04515666_105432</name>
</gene>
<dbReference type="STRING" id="1036779.SAMN04515666_105432"/>
<organism evidence="1 2">
    <name type="scientific">Bosea lupini</name>
    <dbReference type="NCBI Taxonomy" id="1036779"/>
    <lineage>
        <taxon>Bacteria</taxon>
        <taxon>Pseudomonadati</taxon>
        <taxon>Pseudomonadota</taxon>
        <taxon>Alphaproteobacteria</taxon>
        <taxon>Hyphomicrobiales</taxon>
        <taxon>Boseaceae</taxon>
        <taxon>Bosea</taxon>
    </lineage>
</organism>
<proteinExistence type="predicted"/>
<dbReference type="SUPFAM" id="SSF48239">
    <property type="entry name" value="Terpenoid cyclases/Protein prenyltransferases"/>
    <property type="match status" value="1"/>
</dbReference>
<reference evidence="2" key="1">
    <citation type="submission" date="2016-10" db="EMBL/GenBank/DDBJ databases">
        <authorList>
            <person name="Varghese N."/>
            <person name="Submissions S."/>
        </authorList>
    </citation>
    <scope>NUCLEOTIDE SEQUENCE [LARGE SCALE GENOMIC DNA]</scope>
    <source>
        <strain evidence="2">LMG 26383,CCUG 61248,R- 45681</strain>
    </source>
</reference>
<keyword evidence="2" id="KW-1185">Reference proteome</keyword>
<name>A0A1H7TCI9_9HYPH</name>
<accession>A0A1H7TCI9</accession>
<dbReference type="InterPro" id="IPR008930">
    <property type="entry name" value="Terpenoid_cyclase/PrenylTrfase"/>
</dbReference>
<protein>
    <submittedName>
        <fullName evidence="1">Uncharacterized protein</fullName>
    </submittedName>
</protein>
<evidence type="ECO:0000313" key="1">
    <source>
        <dbReference type="EMBL" id="SEL82245.1"/>
    </source>
</evidence>
<sequence length="381" mass="42932">MSLMYDAISQTSRTAAIEAARRRSLDWFATMQVPGAPRGVMRISAAQDPADWPGVNLYGTYNGIMCLDLIGGLGGYSEGERAALVTWLEGHRRLDGIVRVPGMTGEAVFKKPDRDETWRYIDFHVTNYTLGAIDALKPGRRPNLAFAKPFLDPLKLKAWLADRDLNDPWQEGNNIVNLAGFFLLLRRDGDAAMRARVDAALEILYGWHDRNREPSTGFWGVGQLSDPTRLLHAFAGSMHNFHIWYHEGRIPAAFDRSVDYVLSLPPRVDSACIDVDAVDVLVHGLALLDHRRDESRQWLSTLLDALLADQNADGGFCDVRTGVRRQDGWVKGYEEPQGISNGFATWFRWIAIAMIADMLFPGRWNWRFRRTIGIGYRLGAR</sequence>
<dbReference type="EMBL" id="FOAN01000005">
    <property type="protein sequence ID" value="SEL82245.1"/>
    <property type="molecule type" value="Genomic_DNA"/>
</dbReference>